<dbReference type="InterPro" id="IPR049052">
    <property type="entry name" value="nSTAND1"/>
</dbReference>
<dbReference type="CDD" id="cd21037">
    <property type="entry name" value="MLKL_NTD"/>
    <property type="match status" value="1"/>
</dbReference>
<name>A0AAV9Z9T4_9AGAR</name>
<dbReference type="PANTHER" id="PTHR47691">
    <property type="entry name" value="REGULATOR-RELATED"/>
    <property type="match status" value="1"/>
</dbReference>
<dbReference type="Gene3D" id="1.25.40.10">
    <property type="entry name" value="Tetratricopeptide repeat domain"/>
    <property type="match status" value="1"/>
</dbReference>
<dbReference type="InterPro" id="IPR059179">
    <property type="entry name" value="MLKL-like_MCAfunc"/>
</dbReference>
<comment type="caution">
    <text evidence="2">The sequence shown here is derived from an EMBL/GenBank/DDBJ whole genome shotgun (WGS) entry which is preliminary data.</text>
</comment>
<evidence type="ECO:0000313" key="2">
    <source>
        <dbReference type="EMBL" id="KAK6977028.1"/>
    </source>
</evidence>
<reference evidence="2 3" key="1">
    <citation type="journal article" date="2024" name="J Genomics">
        <title>Draft genome sequencing and assembly of Favolaschia claudopus CIRM-BRFM 2984 isolated from oak limbs.</title>
        <authorList>
            <person name="Navarro D."/>
            <person name="Drula E."/>
            <person name="Chaduli D."/>
            <person name="Cazenave R."/>
            <person name="Ahrendt S."/>
            <person name="Wang J."/>
            <person name="Lipzen A."/>
            <person name="Daum C."/>
            <person name="Barry K."/>
            <person name="Grigoriev I.V."/>
            <person name="Favel A."/>
            <person name="Rosso M.N."/>
            <person name="Martin F."/>
        </authorList>
    </citation>
    <scope>NUCLEOTIDE SEQUENCE [LARGE SCALE GENOMIC DNA]</scope>
    <source>
        <strain evidence="2 3">CIRM-BRFM 2984</strain>
    </source>
</reference>
<evidence type="ECO:0000259" key="1">
    <source>
        <dbReference type="Pfam" id="PF20703"/>
    </source>
</evidence>
<dbReference type="InterPro" id="IPR011990">
    <property type="entry name" value="TPR-like_helical_dom_sf"/>
</dbReference>
<organism evidence="2 3">
    <name type="scientific">Favolaschia claudopus</name>
    <dbReference type="NCBI Taxonomy" id="2862362"/>
    <lineage>
        <taxon>Eukaryota</taxon>
        <taxon>Fungi</taxon>
        <taxon>Dikarya</taxon>
        <taxon>Basidiomycota</taxon>
        <taxon>Agaricomycotina</taxon>
        <taxon>Agaricomycetes</taxon>
        <taxon>Agaricomycetidae</taxon>
        <taxon>Agaricales</taxon>
        <taxon>Marasmiineae</taxon>
        <taxon>Mycenaceae</taxon>
        <taxon>Favolaschia</taxon>
    </lineage>
</organism>
<accession>A0AAV9Z9T4</accession>
<dbReference type="InterPro" id="IPR019734">
    <property type="entry name" value="TPR_rpt"/>
</dbReference>
<dbReference type="InterPro" id="IPR027417">
    <property type="entry name" value="P-loop_NTPase"/>
</dbReference>
<dbReference type="PANTHER" id="PTHR47691:SF3">
    <property type="entry name" value="HTH-TYPE TRANSCRIPTIONAL REGULATOR RV0890C-RELATED"/>
    <property type="match status" value="1"/>
</dbReference>
<gene>
    <name evidence="2" type="ORF">R3P38DRAFT_553526</name>
</gene>
<feature type="domain" description="Novel STAND NTPase 1" evidence="1">
    <location>
        <begin position="220"/>
        <end position="367"/>
    </location>
</feature>
<evidence type="ECO:0000313" key="3">
    <source>
        <dbReference type="Proteomes" id="UP001362999"/>
    </source>
</evidence>
<dbReference type="Proteomes" id="UP001362999">
    <property type="component" value="Unassembled WGS sequence"/>
</dbReference>
<keyword evidence="3" id="KW-1185">Reference proteome</keyword>
<dbReference type="SUPFAM" id="SSF48452">
    <property type="entry name" value="TPR-like"/>
    <property type="match status" value="1"/>
</dbReference>
<dbReference type="EMBL" id="JAWWNJ010000173">
    <property type="protein sequence ID" value="KAK6977028.1"/>
    <property type="molecule type" value="Genomic_DNA"/>
</dbReference>
<dbReference type="SUPFAM" id="SSF52540">
    <property type="entry name" value="P-loop containing nucleoside triphosphate hydrolases"/>
    <property type="match status" value="1"/>
</dbReference>
<dbReference type="AlphaFoldDB" id="A0AAV9Z9T4"/>
<dbReference type="Pfam" id="PF20703">
    <property type="entry name" value="nSTAND1"/>
    <property type="match status" value="1"/>
</dbReference>
<proteinExistence type="predicted"/>
<protein>
    <recommendedName>
        <fullName evidence="1">Novel STAND NTPase 1 domain-containing protein</fullName>
    </recommendedName>
</protein>
<sequence>MTTCIPWRFGGTKTQISQQVPLAQKDRTVPRAAMYAVSGGRALADAINGVSDLIPLPFLSAFVDIAIKVLEACEEATAIEENLMDLQDRVYELMLAVVNTVPVNRKVSIALQDKVRRLQFILDNMLLDIAKIKAQKKILLLFFHNLNKDRVDRCVNRLKAALEQFTVVSQLQVEDLLDKIRADYSAFGAQLNRIEDAVNQTTQPHNAPSAYPRQDMPPTARRLFGREALIDEIASLLSVESTSRVCITGAGGMGKTSVALAVVESAPITTTFKKEYIFWIPCIEAKSSDLLRRILYAQLRITAETYDSLDALIDELNATKERRLLLLDNFETPWLSGQDRDKIVHILQRLAALSHVALLVTMTSGFTPGDIQWHQRPLAPLSAAAARAAFKAKYQDSAGGQELMEDGKELDDFLASIGYMPLAITLAAASGGRLRVSPADLLRDWRTAGIGILSGHEILSMDETIRVSMERGVVQSNPDALTLLAILSMLPAGTTGKNLRWWAPSIASPFAAVQTLRAAALVEQDDVSFPTARIFVCPTIQSYMSQQNRISIEIRDQVHDACYKFVLDHRSIPDDHKFKDDLAALATEGTNIQGLLMDVDVQNVRPNAVDALIAFGFYQSWTKPSAKLASHTLKIAQAANNDPHVVDSNAAARRVAEAHRCLATNFFALDRFVKADKHFKEASDLFKNVPEGTDLPLSGECLMELTRLWRYMKGKGNDELDSCVREAEARLSHNEHERYYVARAFLGLGEHLYFRKRRDESIECLSRANEIFRELNCPASAGRALYYMARAYAALNEPDKALLVGRDALAKSEESGELGLICRSLKLVARLFMAAKRYEEALPIITQSVTSCQSQGGPIGIAQSLELLAYNCAARMDLAGARIAYEGAQAQFAKRGSTRLGKRGGARCTENLEKLRSLSGLDQESFVNLTKFVPLY</sequence>
<dbReference type="Gene3D" id="3.40.50.300">
    <property type="entry name" value="P-loop containing nucleotide triphosphate hydrolases"/>
    <property type="match status" value="1"/>
</dbReference>
<dbReference type="SMART" id="SM00028">
    <property type="entry name" value="TPR"/>
    <property type="match status" value="4"/>
</dbReference>